<feature type="domain" description="NAD-dependent epimerase/dehydratase" evidence="1">
    <location>
        <begin position="4"/>
        <end position="224"/>
    </location>
</feature>
<dbReference type="InterPro" id="IPR001509">
    <property type="entry name" value="Epimerase_deHydtase"/>
</dbReference>
<dbReference type="Gene3D" id="3.40.50.720">
    <property type="entry name" value="NAD(P)-binding Rossmann-like Domain"/>
    <property type="match status" value="1"/>
</dbReference>
<keyword evidence="3" id="KW-1185">Reference proteome</keyword>
<reference evidence="2 3" key="1">
    <citation type="submission" date="2012-01" db="EMBL/GenBank/DDBJ databases">
        <title>The Genome Sequence of Helcococcus kunzii ATCC 51366.</title>
        <authorList>
            <consortium name="The Broad Institute Genome Sequencing Platform"/>
            <person name="Earl A."/>
            <person name="Ward D."/>
            <person name="Feldgarden M."/>
            <person name="Gevers D."/>
            <person name="Huys G."/>
            <person name="Young S.K."/>
            <person name="Zeng Q."/>
            <person name="Gargeya S."/>
            <person name="Fitzgerald M."/>
            <person name="Haas B."/>
            <person name="Abouelleil A."/>
            <person name="Alvarado L."/>
            <person name="Arachchi H.M."/>
            <person name="Berlin A."/>
            <person name="Chapman S.B."/>
            <person name="Gearin G."/>
            <person name="Goldberg J."/>
            <person name="Griggs A."/>
            <person name="Gujja S."/>
            <person name="Hansen M."/>
            <person name="Heiman D."/>
            <person name="Howarth C."/>
            <person name="Larimer J."/>
            <person name="Lui A."/>
            <person name="MacDonald P.J.P."/>
            <person name="McCowen C."/>
            <person name="Montmayeur A."/>
            <person name="Murphy C."/>
            <person name="Neiman D."/>
            <person name="Pearson M."/>
            <person name="Priest M."/>
            <person name="Roberts A."/>
            <person name="Saif S."/>
            <person name="Shea T."/>
            <person name="Sisk P."/>
            <person name="Stolte C."/>
            <person name="Sykes S."/>
            <person name="Wortman J."/>
            <person name="Nusbaum C."/>
            <person name="Birren B."/>
        </authorList>
    </citation>
    <scope>NUCLEOTIDE SEQUENCE [LARGE SCALE GENOMIC DNA]</scope>
    <source>
        <strain evidence="2 3">ATCC 51366</strain>
    </source>
</reference>
<dbReference type="CDD" id="cd08946">
    <property type="entry name" value="SDR_e"/>
    <property type="match status" value="1"/>
</dbReference>
<dbReference type="Pfam" id="PF01370">
    <property type="entry name" value="Epimerase"/>
    <property type="match status" value="1"/>
</dbReference>
<dbReference type="STRING" id="883114.HMPREF9709_00087"/>
<dbReference type="InterPro" id="IPR050177">
    <property type="entry name" value="Lipid_A_modif_metabolic_enz"/>
</dbReference>
<evidence type="ECO:0000259" key="1">
    <source>
        <dbReference type="Pfam" id="PF01370"/>
    </source>
</evidence>
<dbReference type="HOGENOM" id="CLU_933073_0_0_9"/>
<dbReference type="eggNOG" id="COG0451">
    <property type="taxonomic scope" value="Bacteria"/>
</dbReference>
<dbReference type="GeneID" id="96998110"/>
<name>H3NLB0_9FIRM</name>
<organism evidence="2 3">
    <name type="scientific">Helcococcus kunzii ATCC 51366</name>
    <dbReference type="NCBI Taxonomy" id="883114"/>
    <lineage>
        <taxon>Bacteria</taxon>
        <taxon>Bacillati</taxon>
        <taxon>Bacillota</taxon>
        <taxon>Tissierellia</taxon>
        <taxon>Tissierellales</taxon>
        <taxon>Peptoniphilaceae</taxon>
        <taxon>Helcococcus</taxon>
    </lineage>
</organism>
<dbReference type="Proteomes" id="UP000004191">
    <property type="component" value="Unassembled WGS sequence"/>
</dbReference>
<dbReference type="PATRIC" id="fig|883114.3.peg.87"/>
<protein>
    <recommendedName>
        <fullName evidence="1">NAD-dependent epimerase/dehydratase domain-containing protein</fullName>
    </recommendedName>
</protein>
<dbReference type="InterPro" id="IPR036291">
    <property type="entry name" value="NAD(P)-bd_dom_sf"/>
</dbReference>
<dbReference type="OrthoDB" id="1711013at2"/>
<accession>H3NLB0</accession>
<dbReference type="SUPFAM" id="SSF51735">
    <property type="entry name" value="NAD(P)-binding Rossmann-fold domains"/>
    <property type="match status" value="1"/>
</dbReference>
<dbReference type="AlphaFoldDB" id="H3NLB0"/>
<dbReference type="PANTHER" id="PTHR43245">
    <property type="entry name" value="BIFUNCTIONAL POLYMYXIN RESISTANCE PROTEIN ARNA"/>
    <property type="match status" value="1"/>
</dbReference>
<dbReference type="RefSeq" id="WP_005396892.1">
    <property type="nucleotide sequence ID" value="NZ_JH601088.1"/>
</dbReference>
<dbReference type="EMBL" id="AGEI01000003">
    <property type="protein sequence ID" value="EHR35991.1"/>
    <property type="molecule type" value="Genomic_DNA"/>
</dbReference>
<proteinExistence type="predicted"/>
<sequence length="298" mass="35030">MKKIIISGASGRVGKALLDVLKETDYEVFAMTSNLEKLSQYNEGNIRPILNDDFFELEEDFEDSIFLNLAFPTRNDVELINSALEFTRNMYQKLYDLGSRYFVNISSQSVYDRDRIEEATEETYPIPFNLYGYAKIYFERFTESYCLDRNINYVNLRLASVVGPNTDVRLNNKLIKAYLNDEDIEINLDKQIYSYIDICDVALALKAIFDEYDKLEWNTNYNLGTRYKYSAKDIYESVEKLVNHEYKGKLSFVEGDLQKTNQVNVDKLYSKITWRPIYDVDKTNKNILEEEHKIEARI</sequence>
<gene>
    <name evidence="2" type="ORF">HMPREF9709_00087</name>
</gene>
<comment type="caution">
    <text evidence="2">The sequence shown here is derived from an EMBL/GenBank/DDBJ whole genome shotgun (WGS) entry which is preliminary data.</text>
</comment>
<evidence type="ECO:0000313" key="3">
    <source>
        <dbReference type="Proteomes" id="UP000004191"/>
    </source>
</evidence>
<evidence type="ECO:0000313" key="2">
    <source>
        <dbReference type="EMBL" id="EHR35991.1"/>
    </source>
</evidence>